<dbReference type="Proteomes" id="UP000028980">
    <property type="component" value="Unassembled WGS sequence"/>
</dbReference>
<reference evidence="3 4" key="1">
    <citation type="journal article" date="2014" name="Genome Announc.">
        <title>Draft Genome Sequences of Marine Flavobacterium Nonlabens Strains NR17, NR24, NR27, NR32, NR33, and Ara13.</title>
        <authorList>
            <person name="Nakanishi M."/>
            <person name="Meirelles P."/>
            <person name="Suzuki R."/>
            <person name="Takatani N."/>
            <person name="Mino S."/>
            <person name="Suda W."/>
            <person name="Oshima K."/>
            <person name="Hattori M."/>
            <person name="Ohkuma M."/>
            <person name="Hosokawa M."/>
            <person name="Miyashita K."/>
            <person name="Thompson F.L."/>
            <person name="Niwa A."/>
            <person name="Sawabe T."/>
            <person name="Sawabe T."/>
        </authorList>
    </citation>
    <scope>NUCLEOTIDE SEQUENCE [LARGE SCALE GENOMIC DNA]</scope>
    <source>
        <strain evidence="2">JCM 19275</strain>
        <strain evidence="1">JCM 19296</strain>
        <strain evidence="4">JCM19275</strain>
        <strain evidence="3">JCM19296</strain>
    </source>
</reference>
<evidence type="ECO:0000313" key="2">
    <source>
        <dbReference type="EMBL" id="GAL75699.1"/>
    </source>
</evidence>
<proteinExistence type="predicted"/>
<dbReference type="EMBL" id="BBLG01000013">
    <property type="protein sequence ID" value="GAK77797.1"/>
    <property type="molecule type" value="Genomic_DNA"/>
</dbReference>
<organism evidence="1 3">
    <name type="scientific">Nonlabens ulvanivorans</name>
    <name type="common">Persicivirga ulvanivorans</name>
    <dbReference type="NCBI Taxonomy" id="906888"/>
    <lineage>
        <taxon>Bacteria</taxon>
        <taxon>Pseudomonadati</taxon>
        <taxon>Bacteroidota</taxon>
        <taxon>Flavobacteriia</taxon>
        <taxon>Flavobacteriales</taxon>
        <taxon>Flavobacteriaceae</taxon>
        <taxon>Nonlabens</taxon>
    </lineage>
</organism>
<gene>
    <name evidence="2" type="ORF">JCM19275_1582</name>
    <name evidence="1" type="ORF">JCM19296_3406</name>
</gene>
<name>A0A081DFV1_NONUL</name>
<evidence type="ECO:0000313" key="3">
    <source>
        <dbReference type="Proteomes" id="UP000028980"/>
    </source>
</evidence>
<accession>A0A081DFV1</accession>
<sequence length="58" mass="6547">MNSSITSIDVKDLDLNQVDLIQQHSGKVQLLLIYNNDCLAVLDVPYHSPMNSNYNIQT</sequence>
<comment type="caution">
    <text evidence="1">The sequence shown here is derived from an EMBL/GenBank/DDBJ whole genome shotgun (WGS) entry which is preliminary data.</text>
</comment>
<dbReference type="EMBL" id="BBNT01000006">
    <property type="protein sequence ID" value="GAL75699.1"/>
    <property type="molecule type" value="Genomic_DNA"/>
</dbReference>
<dbReference type="Proteomes" id="UP000029647">
    <property type="component" value="Unassembled WGS sequence"/>
</dbReference>
<evidence type="ECO:0000313" key="4">
    <source>
        <dbReference type="Proteomes" id="UP000029647"/>
    </source>
</evidence>
<evidence type="ECO:0000313" key="1">
    <source>
        <dbReference type="EMBL" id="GAK77797.1"/>
    </source>
</evidence>
<dbReference type="AlphaFoldDB" id="A0A081DFV1"/>
<protein>
    <submittedName>
        <fullName evidence="1">Uncharacterized protein</fullName>
    </submittedName>
</protein>